<gene>
    <name evidence="2" type="primary">immA_1</name>
    <name evidence="2" type="ORF">SDC9_121572</name>
</gene>
<feature type="domain" description="IrrE N-terminal-like" evidence="1">
    <location>
        <begin position="26"/>
        <end position="149"/>
    </location>
</feature>
<dbReference type="AlphaFoldDB" id="A0A645CCC5"/>
<proteinExistence type="predicted"/>
<dbReference type="GO" id="GO:0016787">
    <property type="term" value="F:hydrolase activity"/>
    <property type="evidence" value="ECO:0007669"/>
    <property type="project" value="UniProtKB-KW"/>
</dbReference>
<evidence type="ECO:0000259" key="1">
    <source>
        <dbReference type="Pfam" id="PF06114"/>
    </source>
</evidence>
<dbReference type="Pfam" id="PF06114">
    <property type="entry name" value="Peptidase_M78"/>
    <property type="match status" value="1"/>
</dbReference>
<keyword evidence="2" id="KW-0378">Hydrolase</keyword>
<dbReference type="Gene3D" id="1.10.10.2910">
    <property type="match status" value="1"/>
</dbReference>
<dbReference type="PANTHER" id="PTHR43236:SF1">
    <property type="entry name" value="BLL7220 PROTEIN"/>
    <property type="match status" value="1"/>
</dbReference>
<comment type="caution">
    <text evidence="2">The sequence shown here is derived from an EMBL/GenBank/DDBJ whole genome shotgun (WGS) entry which is preliminary data.</text>
</comment>
<dbReference type="EC" id="3.4.-.-" evidence="2"/>
<name>A0A645CCC5_9ZZZZ</name>
<protein>
    <submittedName>
        <fullName evidence="2">Metallopeptidase ImmA</fullName>
        <ecNumber evidence="2">3.4.-.-</ecNumber>
    </submittedName>
</protein>
<dbReference type="PANTHER" id="PTHR43236">
    <property type="entry name" value="ANTITOXIN HIGA1"/>
    <property type="match status" value="1"/>
</dbReference>
<sequence>MSITTISREVEQLIRRYDETNVARLCRSMGVTVLFSPMGSFDGACKGFYLSQSRKQVIMVNSHLSEDLQEIIMAHELGHAVLHRKASGIRTFHDFVMFDETSQFEFEANIFAADLLMPDEEVLSLLNDDISFFAAAAALQVPPELLDFKFRVLKRKGYKVIDPPIVASGDFLKKVR</sequence>
<accession>A0A645CCC5</accession>
<dbReference type="InterPro" id="IPR010359">
    <property type="entry name" value="IrrE_HExxH"/>
</dbReference>
<reference evidence="2" key="1">
    <citation type="submission" date="2019-08" db="EMBL/GenBank/DDBJ databases">
        <authorList>
            <person name="Kucharzyk K."/>
            <person name="Murdoch R.W."/>
            <person name="Higgins S."/>
            <person name="Loffler F."/>
        </authorList>
    </citation>
    <scope>NUCLEOTIDE SEQUENCE</scope>
</reference>
<dbReference type="InterPro" id="IPR052345">
    <property type="entry name" value="Rad_response_metalloprotease"/>
</dbReference>
<organism evidence="2">
    <name type="scientific">bioreactor metagenome</name>
    <dbReference type="NCBI Taxonomy" id="1076179"/>
    <lineage>
        <taxon>unclassified sequences</taxon>
        <taxon>metagenomes</taxon>
        <taxon>ecological metagenomes</taxon>
    </lineage>
</organism>
<dbReference type="EMBL" id="VSSQ01026061">
    <property type="protein sequence ID" value="MPM74584.1"/>
    <property type="molecule type" value="Genomic_DNA"/>
</dbReference>
<evidence type="ECO:0000313" key="2">
    <source>
        <dbReference type="EMBL" id="MPM74584.1"/>
    </source>
</evidence>